<comment type="caution">
    <text evidence="2">The sequence shown here is derived from an EMBL/GenBank/DDBJ whole genome shotgun (WGS) entry which is preliminary data.</text>
</comment>
<feature type="region of interest" description="Disordered" evidence="1">
    <location>
        <begin position="1"/>
        <end position="37"/>
    </location>
</feature>
<dbReference type="RefSeq" id="WP_165119929.1">
    <property type="nucleotide sequence ID" value="NZ_JAAKZG010000010.1"/>
</dbReference>
<evidence type="ECO:0000313" key="3">
    <source>
        <dbReference type="Proteomes" id="UP000481252"/>
    </source>
</evidence>
<gene>
    <name evidence="2" type="ORF">G6N74_20745</name>
</gene>
<evidence type="ECO:0000256" key="1">
    <source>
        <dbReference type="SAM" id="MobiDB-lite"/>
    </source>
</evidence>
<feature type="compositionally biased region" description="Polar residues" evidence="1">
    <location>
        <begin position="1"/>
        <end position="12"/>
    </location>
</feature>
<accession>A0A7C9V9Y4</accession>
<dbReference type="AlphaFoldDB" id="A0A7C9V9Y4"/>
<proteinExistence type="predicted"/>
<dbReference type="Proteomes" id="UP000481252">
    <property type="component" value="Unassembled WGS sequence"/>
</dbReference>
<keyword evidence="3" id="KW-1185">Reference proteome</keyword>
<feature type="compositionally biased region" description="Basic and acidic residues" evidence="1">
    <location>
        <begin position="22"/>
        <end position="37"/>
    </location>
</feature>
<organism evidence="2 3">
    <name type="scientific">Mesorhizobium zhangyense</name>
    <dbReference type="NCBI Taxonomy" id="1776730"/>
    <lineage>
        <taxon>Bacteria</taxon>
        <taxon>Pseudomonadati</taxon>
        <taxon>Pseudomonadota</taxon>
        <taxon>Alphaproteobacteria</taxon>
        <taxon>Hyphomicrobiales</taxon>
        <taxon>Phyllobacteriaceae</taxon>
        <taxon>Mesorhizobium</taxon>
    </lineage>
</organism>
<reference evidence="2 3" key="1">
    <citation type="submission" date="2020-02" db="EMBL/GenBank/DDBJ databases">
        <title>Genome sequence of the type strain CGMCC 1.15528 of Mesorhizobium zhangyense.</title>
        <authorList>
            <person name="Gao J."/>
            <person name="Sun J."/>
        </authorList>
    </citation>
    <scope>NUCLEOTIDE SEQUENCE [LARGE SCALE GENOMIC DNA]</scope>
    <source>
        <strain evidence="2 3">CGMCC 1.15528</strain>
    </source>
</reference>
<protein>
    <submittedName>
        <fullName evidence="2">Uncharacterized protein</fullName>
    </submittedName>
</protein>
<sequence>MADSDNTTTLPFVTSRLRRKRSPVDERPDGASERRGCEPADPAVVLLNKWQEAHHVAHVLCRLQQRHETRLLNTPASPAQDRVDHAMARALEIDAMDAEQRLIDAVATTPAHSLSGVMAKLEMITGCSEADEDPSAFPWPQLRSVLADLREVAARDHACRTDKP</sequence>
<dbReference type="EMBL" id="JAAKZG010000010">
    <property type="protein sequence ID" value="NGN43503.1"/>
    <property type="molecule type" value="Genomic_DNA"/>
</dbReference>
<name>A0A7C9V9Y4_9HYPH</name>
<evidence type="ECO:0000313" key="2">
    <source>
        <dbReference type="EMBL" id="NGN43503.1"/>
    </source>
</evidence>